<reference evidence="3" key="1">
    <citation type="journal article" date="2011" name="Nat. Biotechnol.">
        <title>The genomic sequence of the Chinese hamster ovary (CHO)-K1 cell line.</title>
        <authorList>
            <person name="Xu X."/>
            <person name="Nagarajan H."/>
            <person name="Lewis N.E."/>
            <person name="Pan S."/>
            <person name="Cai Z."/>
            <person name="Liu X."/>
            <person name="Chen W."/>
            <person name="Xie M."/>
            <person name="Wang W."/>
            <person name="Hammond S."/>
            <person name="Andersen M.R."/>
            <person name="Neff N."/>
            <person name="Passarelli B."/>
            <person name="Koh W."/>
            <person name="Fan H.C."/>
            <person name="Wang J."/>
            <person name="Gui Y."/>
            <person name="Lee K.H."/>
            <person name="Betenbaugh M.J."/>
            <person name="Quake S.R."/>
            <person name="Famili I."/>
            <person name="Palsson B.O."/>
            <person name="Wang J."/>
        </authorList>
    </citation>
    <scope>NUCLEOTIDE SEQUENCE [LARGE SCALE GENOMIC DNA]</scope>
    <source>
        <strain evidence="3">CHO K1 cell line</strain>
    </source>
</reference>
<sequence length="95" mass="11153">MMRRCRPERASLPGYRVEQKGTTTQRPTSSFLSLLHPQICCEMSLCISVSISEICYCHHYHHRYRHHQHHQRHHHHHTTSSTIIITISSSQSPSK</sequence>
<evidence type="ECO:0000256" key="1">
    <source>
        <dbReference type="SAM" id="MobiDB-lite"/>
    </source>
</evidence>
<name>G3IL96_CRIGR</name>
<feature type="region of interest" description="Disordered" evidence="1">
    <location>
        <begin position="1"/>
        <end position="28"/>
    </location>
</feature>
<proteinExistence type="predicted"/>
<dbReference type="EMBL" id="JH003959">
    <property type="protein sequence ID" value="EGW01063.1"/>
    <property type="molecule type" value="Genomic_DNA"/>
</dbReference>
<feature type="region of interest" description="Disordered" evidence="1">
    <location>
        <begin position="69"/>
        <end position="95"/>
    </location>
</feature>
<gene>
    <name evidence="2" type="ORF">I79_024659</name>
</gene>
<organism evidence="2 3">
    <name type="scientific">Cricetulus griseus</name>
    <name type="common">Chinese hamster</name>
    <name type="synonym">Cricetulus barabensis griseus</name>
    <dbReference type="NCBI Taxonomy" id="10029"/>
    <lineage>
        <taxon>Eukaryota</taxon>
        <taxon>Metazoa</taxon>
        <taxon>Chordata</taxon>
        <taxon>Craniata</taxon>
        <taxon>Vertebrata</taxon>
        <taxon>Euteleostomi</taxon>
        <taxon>Mammalia</taxon>
        <taxon>Eutheria</taxon>
        <taxon>Euarchontoglires</taxon>
        <taxon>Glires</taxon>
        <taxon>Rodentia</taxon>
        <taxon>Myomorpha</taxon>
        <taxon>Muroidea</taxon>
        <taxon>Cricetidae</taxon>
        <taxon>Cricetinae</taxon>
        <taxon>Cricetulus</taxon>
    </lineage>
</organism>
<feature type="compositionally biased region" description="Low complexity" evidence="1">
    <location>
        <begin position="79"/>
        <end position="95"/>
    </location>
</feature>
<dbReference type="Proteomes" id="UP000001075">
    <property type="component" value="Unassembled WGS sequence"/>
</dbReference>
<dbReference type="AlphaFoldDB" id="G3IL96"/>
<protein>
    <submittedName>
        <fullName evidence="2">Uncharacterized protein</fullName>
    </submittedName>
</protein>
<feature type="compositionally biased region" description="Basic residues" evidence="1">
    <location>
        <begin position="69"/>
        <end position="78"/>
    </location>
</feature>
<accession>G3IL96</accession>
<evidence type="ECO:0000313" key="3">
    <source>
        <dbReference type="Proteomes" id="UP000001075"/>
    </source>
</evidence>
<dbReference type="InParanoid" id="G3IL96"/>
<evidence type="ECO:0000313" key="2">
    <source>
        <dbReference type="EMBL" id="EGW01063.1"/>
    </source>
</evidence>